<accession>A0ABP6Q7D5</accession>
<evidence type="ECO:0000256" key="1">
    <source>
        <dbReference type="SAM" id="Phobius"/>
    </source>
</evidence>
<evidence type="ECO:0000313" key="2">
    <source>
        <dbReference type="EMBL" id="GAA3205867.1"/>
    </source>
</evidence>
<gene>
    <name evidence="2" type="ORF">GCM10010468_21110</name>
</gene>
<keyword evidence="3" id="KW-1185">Reference proteome</keyword>
<organism evidence="2 3">
    <name type="scientific">Actinocorallia longicatena</name>
    <dbReference type="NCBI Taxonomy" id="111803"/>
    <lineage>
        <taxon>Bacteria</taxon>
        <taxon>Bacillati</taxon>
        <taxon>Actinomycetota</taxon>
        <taxon>Actinomycetes</taxon>
        <taxon>Streptosporangiales</taxon>
        <taxon>Thermomonosporaceae</taxon>
        <taxon>Actinocorallia</taxon>
    </lineage>
</organism>
<evidence type="ECO:0000313" key="3">
    <source>
        <dbReference type="Proteomes" id="UP001501237"/>
    </source>
</evidence>
<keyword evidence="1" id="KW-0812">Transmembrane</keyword>
<proteinExistence type="predicted"/>
<keyword evidence="1" id="KW-1133">Transmembrane helix</keyword>
<sequence>MAGHLLVMLVPALGVFALGFVFGYLIAREHLDETSARLAEQAARFEDRARRSPP</sequence>
<reference evidence="3" key="1">
    <citation type="journal article" date="2019" name="Int. J. Syst. Evol. Microbiol.">
        <title>The Global Catalogue of Microorganisms (GCM) 10K type strain sequencing project: providing services to taxonomists for standard genome sequencing and annotation.</title>
        <authorList>
            <consortium name="The Broad Institute Genomics Platform"/>
            <consortium name="The Broad Institute Genome Sequencing Center for Infectious Disease"/>
            <person name="Wu L."/>
            <person name="Ma J."/>
        </authorList>
    </citation>
    <scope>NUCLEOTIDE SEQUENCE [LARGE SCALE GENOMIC DNA]</scope>
    <source>
        <strain evidence="3">JCM 9377</strain>
    </source>
</reference>
<comment type="caution">
    <text evidence="2">The sequence shown here is derived from an EMBL/GenBank/DDBJ whole genome shotgun (WGS) entry which is preliminary data.</text>
</comment>
<dbReference type="EMBL" id="BAAAUV010000004">
    <property type="protein sequence ID" value="GAA3205867.1"/>
    <property type="molecule type" value="Genomic_DNA"/>
</dbReference>
<dbReference type="RefSeq" id="WP_344825472.1">
    <property type="nucleotide sequence ID" value="NZ_BAAAUV010000004.1"/>
</dbReference>
<name>A0ABP6Q7D5_9ACTN</name>
<keyword evidence="1" id="KW-0472">Membrane</keyword>
<feature type="transmembrane region" description="Helical" evidence="1">
    <location>
        <begin position="6"/>
        <end position="27"/>
    </location>
</feature>
<protein>
    <submittedName>
        <fullName evidence="2">Uncharacterized protein</fullName>
    </submittedName>
</protein>
<dbReference type="Proteomes" id="UP001501237">
    <property type="component" value="Unassembled WGS sequence"/>
</dbReference>